<feature type="non-terminal residue" evidence="1">
    <location>
        <position position="356"/>
    </location>
</feature>
<feature type="non-terminal residue" evidence="1">
    <location>
        <position position="1"/>
    </location>
</feature>
<evidence type="ECO:0000313" key="1">
    <source>
        <dbReference type="EMBL" id="MEJ8676953.1"/>
    </source>
</evidence>
<sequence length="356" mass="34157">GSVTSSNPAVTASYAKGVLTLGIPEPANGQQVSVSATQTNALGNVSNAGSAGGTLNLTPPDAPTVSIVEHSGQQIGSSDLSGNHVQATVNLSASNLASGGSALVTIHDGSANSTVTVHSNGSVTSSSSTVSGHYANGVLTLSLPEPANGQQVSVSATQTNVLGNVSAAGSASGTLNLTPPDAPTVSIVEHSGKLISSPDLAGGHVQATVNLSDSNLSSGGSALITIKDGSANSTVTVHSDGSVTSSNPAVSASYAGGVLSLGIPEPANGQQVSVSATQTNVLGNVSAAGSASGTLNLTAPATPTVSITEHAGQQIGSSDLSGNHVQAKVNLSASNLANGGSAQISINDGGASSTVS</sequence>
<name>A0ABU8V6Z0_9NEIS</name>
<organism evidence="1 2">
    <name type="scientific">Chromobacterium amazonense</name>
    <dbReference type="NCBI Taxonomy" id="1382803"/>
    <lineage>
        <taxon>Bacteria</taxon>
        <taxon>Pseudomonadati</taxon>
        <taxon>Pseudomonadota</taxon>
        <taxon>Betaproteobacteria</taxon>
        <taxon>Neisseriales</taxon>
        <taxon>Chromobacteriaceae</taxon>
        <taxon>Chromobacterium</taxon>
    </lineage>
</organism>
<accession>A0ABU8V6Z0</accession>
<dbReference type="Proteomes" id="UP001224516">
    <property type="component" value="Unassembled WGS sequence"/>
</dbReference>
<comment type="caution">
    <text evidence="1">The sequence shown here is derived from an EMBL/GenBank/DDBJ whole genome shotgun (WGS) entry which is preliminary data.</text>
</comment>
<keyword evidence="2" id="KW-1185">Reference proteome</keyword>
<protein>
    <recommendedName>
        <fullName evidence="3">Adhesin</fullName>
    </recommendedName>
</protein>
<gene>
    <name evidence="1" type="ORF">QCL97_019675</name>
</gene>
<evidence type="ECO:0008006" key="3">
    <source>
        <dbReference type="Google" id="ProtNLM"/>
    </source>
</evidence>
<dbReference type="EMBL" id="JAVFJF020000089">
    <property type="protein sequence ID" value="MEJ8676953.1"/>
    <property type="molecule type" value="Genomic_DNA"/>
</dbReference>
<proteinExistence type="predicted"/>
<evidence type="ECO:0000313" key="2">
    <source>
        <dbReference type="Proteomes" id="UP001224516"/>
    </source>
</evidence>
<reference evidence="1 2" key="1">
    <citation type="submission" date="2023-12" db="EMBL/GenBank/DDBJ databases">
        <title>Evaluation and characterization of a potential secondary metabolite violacein from indigenous Chromobacterium amazonense SAM215.</title>
        <authorList>
            <person name="Tarafdar M.R."/>
            <person name="Abedin S.M."/>
            <person name="Atiqua A."/>
            <person name="Saha A."/>
            <person name="Khan S.N."/>
        </authorList>
    </citation>
    <scope>NUCLEOTIDE SEQUENCE [LARGE SCALE GENOMIC DNA]</scope>
    <source>
        <strain evidence="1 2">SAM215</strain>
    </source>
</reference>
<dbReference type="RefSeq" id="WP_340225119.1">
    <property type="nucleotide sequence ID" value="NZ_JAVFJF020000089.1"/>
</dbReference>